<dbReference type="GO" id="GO:0009279">
    <property type="term" value="C:cell outer membrane"/>
    <property type="evidence" value="ECO:0007669"/>
    <property type="project" value="UniProtKB-SubCell"/>
</dbReference>
<comment type="caution">
    <text evidence="5">The sequence shown here is derived from an EMBL/GenBank/DDBJ whole genome shotgun (WGS) entry which is preliminary data.</text>
</comment>
<dbReference type="EMBL" id="NWUX01000009">
    <property type="protein sequence ID" value="PCF95494.1"/>
    <property type="molecule type" value="Genomic_DNA"/>
</dbReference>
<keyword evidence="6" id="KW-1185">Reference proteome</keyword>
<evidence type="ECO:0000313" key="6">
    <source>
        <dbReference type="Proteomes" id="UP000218677"/>
    </source>
</evidence>
<sequence>MDRKSHIMSLHWNAALLTVLLSGCTTLIPPHTLPESTLPTHYQQGYGPNTKDAASASAANIAWQDYFRDPHLQNVILQALRHNHDLRSAALRVQLAQAAYRIERSAQLPGVDLGMDAKRSRTPSDLSATGSALSSNEFQVGVGVTSWEVDLWGRIASLNEEALQTFLATNAGQRAVTISLVAQVADTWLSLYELNERLRLAQATQANQSELLRIFTRRFEVGAVTKLELTQVQTLVNHAEGLVLQLQQQRDLQRNALHLLIGRADLIDFNYKPFANSPLLQPLDAGLPSDLLTNRPDIVAAEHRLRAANAHIGAARAAFFPRISLTTFGGLASGELSDLLEGSSRAWNFAPSLSLPIFDAGRNQANLDLAEVRKDLAVVEYEQTIQSAFRDVADALANQHWLQQQLSVQQQAVEIQAERSRLAHLSHERGRASFLEVLDAERDRLETEQQKVQAQHALLRSRVALYAALGGGTQHLPPADQPVSALSSNIAEK</sequence>
<dbReference type="PANTHER" id="PTHR30203">
    <property type="entry name" value="OUTER MEMBRANE CATION EFFLUX PROTEIN"/>
    <property type="match status" value="1"/>
</dbReference>
<evidence type="ECO:0000256" key="1">
    <source>
        <dbReference type="ARBA" id="ARBA00007613"/>
    </source>
</evidence>
<comment type="similarity">
    <text evidence="1 2">Belongs to the outer membrane factor (OMF) (TC 1.B.17) family.</text>
</comment>
<accession>A0A2A4HN64</accession>
<dbReference type="Gene3D" id="2.20.200.10">
    <property type="entry name" value="Outer membrane efflux proteins (OEP)"/>
    <property type="match status" value="1"/>
</dbReference>
<dbReference type="Proteomes" id="UP000218677">
    <property type="component" value="Unassembled WGS sequence"/>
</dbReference>
<protein>
    <submittedName>
        <fullName evidence="5">RND transporter</fullName>
    </submittedName>
</protein>
<dbReference type="InterPro" id="IPR003423">
    <property type="entry name" value="OMP_efflux"/>
</dbReference>
<dbReference type="Gene3D" id="1.20.1600.10">
    <property type="entry name" value="Outer membrane efflux proteins (OEP)"/>
    <property type="match status" value="1"/>
</dbReference>
<dbReference type="Pfam" id="PF02321">
    <property type="entry name" value="OEP"/>
    <property type="match status" value="2"/>
</dbReference>
<feature type="region of interest" description="Disordered" evidence="4">
    <location>
        <begin position="474"/>
        <end position="493"/>
    </location>
</feature>
<keyword evidence="2" id="KW-0449">Lipoprotein</keyword>
<dbReference type="PROSITE" id="PS51257">
    <property type="entry name" value="PROKAR_LIPOPROTEIN"/>
    <property type="match status" value="1"/>
</dbReference>
<evidence type="ECO:0000313" key="5">
    <source>
        <dbReference type="EMBL" id="PCF95494.1"/>
    </source>
</evidence>
<feature type="compositionally biased region" description="Polar residues" evidence="4">
    <location>
        <begin position="484"/>
        <end position="493"/>
    </location>
</feature>
<dbReference type="SUPFAM" id="SSF56954">
    <property type="entry name" value="Outer membrane efflux proteins (OEP)"/>
    <property type="match status" value="1"/>
</dbReference>
<dbReference type="InterPro" id="IPR010131">
    <property type="entry name" value="MdtP/NodT-like"/>
</dbReference>
<keyword evidence="2" id="KW-0564">Palmitate</keyword>
<feature type="coiled-coil region" evidence="3">
    <location>
        <begin position="435"/>
        <end position="462"/>
    </location>
</feature>
<organism evidence="5 6">
    <name type="scientific">Vreelandella nigrificans</name>
    <dbReference type="NCBI Taxonomy" id="2042704"/>
    <lineage>
        <taxon>Bacteria</taxon>
        <taxon>Pseudomonadati</taxon>
        <taxon>Pseudomonadota</taxon>
        <taxon>Gammaproteobacteria</taxon>
        <taxon>Oceanospirillales</taxon>
        <taxon>Halomonadaceae</taxon>
        <taxon>Vreelandella</taxon>
    </lineage>
</organism>
<dbReference type="GO" id="GO:0015562">
    <property type="term" value="F:efflux transmembrane transporter activity"/>
    <property type="evidence" value="ECO:0007669"/>
    <property type="project" value="InterPro"/>
</dbReference>
<evidence type="ECO:0000256" key="2">
    <source>
        <dbReference type="RuleBase" id="RU362097"/>
    </source>
</evidence>
<keyword evidence="3" id="KW-0175">Coiled coil</keyword>
<evidence type="ECO:0000256" key="3">
    <source>
        <dbReference type="SAM" id="Coils"/>
    </source>
</evidence>
<keyword evidence="2" id="KW-1134">Transmembrane beta strand</keyword>
<dbReference type="AlphaFoldDB" id="A0A2A4HN64"/>
<evidence type="ECO:0000256" key="4">
    <source>
        <dbReference type="SAM" id="MobiDB-lite"/>
    </source>
</evidence>
<keyword evidence="2" id="KW-0812">Transmembrane</keyword>
<dbReference type="NCBIfam" id="TIGR01845">
    <property type="entry name" value="outer_NodT"/>
    <property type="match status" value="1"/>
</dbReference>
<dbReference type="OrthoDB" id="9770517at2"/>
<keyword evidence="2" id="KW-0472">Membrane</keyword>
<dbReference type="PANTHER" id="PTHR30203:SF33">
    <property type="entry name" value="BLR4455 PROTEIN"/>
    <property type="match status" value="1"/>
</dbReference>
<reference evidence="6" key="1">
    <citation type="submission" date="2017-09" db="EMBL/GenBank/DDBJ databases">
        <authorList>
            <person name="Cho G.-S."/>
            <person name="Oguntoyinbo F.A."/>
            <person name="Cnockaert M."/>
            <person name="Kabisch J."/>
            <person name="Neve H."/>
            <person name="Bockelmann W."/>
            <person name="Wenning M."/>
            <person name="Franz C.M."/>
            <person name="Vandamme P."/>
        </authorList>
    </citation>
    <scope>NUCLEOTIDE SEQUENCE [LARGE SCALE GENOMIC DNA]</scope>
    <source>
        <strain evidence="6">MBT G8648</strain>
    </source>
</reference>
<name>A0A2A4HN64_9GAMM</name>
<gene>
    <name evidence="5" type="ORF">CPA45_12085</name>
</gene>
<proteinExistence type="inferred from homology"/>
<comment type="subcellular location">
    <subcellularLocation>
        <location evidence="2">Cell outer membrane</location>
        <topology evidence="2">Lipid-anchor</topology>
    </subcellularLocation>
</comment>